<evidence type="ECO:0000259" key="7">
    <source>
        <dbReference type="Pfam" id="PF02687"/>
    </source>
</evidence>
<sequence>MKVSEISIKNLKTNYKNYSLYFFSIIINIIIYYVYYTIITNNKLTDLMGKNNAGLSRFLFKFSSYIIVVFCIIFLWNSTEFFIKKRKKEIGLYSLLGLNNKKIGNMMSNEIIIMGVIALTLGIFIGTIFSQICMKIFMLSIGIKKSIGFIFSIKAVLSTIKTFGILFIIISIRAYRLIFKFKLIDLFKADQKEEEKGNFTGLKGMLSIIFLIGGYFLGSLLGIKIFGANGLFLAVIFVIVGTYLFYNSFFMFFVKLLRKSRLGYKKVEFLVVLSNISHTIRSNAKMLTVITLLNTSIIVGTGTALTFSQMGNSNLNQYKFSYIYLNDKSINKKVDSILKKHKDKKVNLDSKINIIKLKDKISSPYVISEKTYNNICKSLNVQEKISLKNKNDVIELNSNKISEKKLTFFEHNNRIKPIEIDNFSKKEKLKVLEYREQIINPDIIGGTLVVKNQLFEELKKVGESLEFRFLKITNEKDSRLLDEELMNEFKKSKKQISSFYSFYKSSKGIIGSIQFPAFFTSFVFILSTLSIIFFKTMMDQDKESNMYSILKQIGFDNKRIKKCVFRNSWFILGGPLVLGISHSLVALSLFMAFSPISVILTVVLFIVIYILFHFATSNSHFNILKQKI</sequence>
<comment type="subcellular location">
    <subcellularLocation>
        <location evidence="1 6">Cell membrane</location>
        <topology evidence="1 6">Multi-pass membrane protein</topology>
    </subcellularLocation>
</comment>
<dbReference type="PANTHER" id="PTHR46795:SF3">
    <property type="entry name" value="ABC TRANSPORTER PERMEASE"/>
    <property type="match status" value="1"/>
</dbReference>
<feature type="transmembrane region" description="Helical" evidence="6">
    <location>
        <begin position="20"/>
        <end position="38"/>
    </location>
</feature>
<gene>
    <name evidence="8" type="ORF">GCM10008906_01300</name>
</gene>
<dbReference type="InterPro" id="IPR003838">
    <property type="entry name" value="ABC3_permease_C"/>
</dbReference>
<evidence type="ECO:0000256" key="4">
    <source>
        <dbReference type="ARBA" id="ARBA00022989"/>
    </source>
</evidence>
<dbReference type="InterPro" id="IPR052536">
    <property type="entry name" value="ABC-4_Integral_Memb_Prot"/>
</dbReference>
<evidence type="ECO:0000256" key="2">
    <source>
        <dbReference type="ARBA" id="ARBA00022475"/>
    </source>
</evidence>
<feature type="transmembrane region" description="Helical" evidence="6">
    <location>
        <begin position="205"/>
        <end position="226"/>
    </location>
</feature>
<reference evidence="8 9" key="1">
    <citation type="journal article" date="2019" name="Int. J. Syst. Evol. Microbiol.">
        <title>The Global Catalogue of Microorganisms (GCM) 10K type strain sequencing project: providing services to taxonomists for standard genome sequencing and annotation.</title>
        <authorList>
            <consortium name="The Broad Institute Genomics Platform"/>
            <consortium name="The Broad Institute Genome Sequencing Center for Infectious Disease"/>
            <person name="Wu L."/>
            <person name="Ma J."/>
        </authorList>
    </citation>
    <scope>NUCLEOTIDE SEQUENCE [LARGE SCALE GENOMIC DNA]</scope>
    <source>
        <strain evidence="8 9">JCM 1407</strain>
    </source>
</reference>
<evidence type="ECO:0000256" key="5">
    <source>
        <dbReference type="ARBA" id="ARBA00023136"/>
    </source>
</evidence>
<feature type="transmembrane region" description="Helical" evidence="6">
    <location>
        <begin position="58"/>
        <end position="78"/>
    </location>
</feature>
<keyword evidence="4 6" id="KW-1133">Transmembrane helix</keyword>
<feature type="transmembrane region" description="Helical" evidence="6">
    <location>
        <begin position="596"/>
        <end position="615"/>
    </location>
</feature>
<evidence type="ECO:0000256" key="1">
    <source>
        <dbReference type="ARBA" id="ARBA00004651"/>
    </source>
</evidence>
<evidence type="ECO:0000256" key="3">
    <source>
        <dbReference type="ARBA" id="ARBA00022692"/>
    </source>
</evidence>
<comment type="caution">
    <text evidence="8">The sequence shown here is derived from an EMBL/GenBank/DDBJ whole genome shotgun (WGS) entry which is preliminary data.</text>
</comment>
<keyword evidence="3 6" id="KW-0812">Transmembrane</keyword>
<dbReference type="PIRSF" id="PIRSF018968">
    <property type="entry name" value="ABC_permease_BceB"/>
    <property type="match status" value="1"/>
</dbReference>
<evidence type="ECO:0000313" key="9">
    <source>
        <dbReference type="Proteomes" id="UP001501510"/>
    </source>
</evidence>
<feature type="domain" description="ABC3 transporter permease C-terminal" evidence="7">
    <location>
        <begin position="519"/>
        <end position="618"/>
    </location>
</feature>
<feature type="transmembrane region" description="Helical" evidence="6">
    <location>
        <begin position="515"/>
        <end position="534"/>
    </location>
</feature>
<evidence type="ECO:0000313" key="8">
    <source>
        <dbReference type="EMBL" id="GAA0732088.1"/>
    </source>
</evidence>
<feature type="transmembrane region" description="Helical" evidence="6">
    <location>
        <begin position="286"/>
        <end position="307"/>
    </location>
</feature>
<keyword evidence="9" id="KW-1185">Reference proteome</keyword>
<organism evidence="8 9">
    <name type="scientific">Clostridium oceanicum</name>
    <dbReference type="NCBI Taxonomy" id="1543"/>
    <lineage>
        <taxon>Bacteria</taxon>
        <taxon>Bacillati</taxon>
        <taxon>Bacillota</taxon>
        <taxon>Clostridia</taxon>
        <taxon>Eubacteriales</taxon>
        <taxon>Clostridiaceae</taxon>
        <taxon>Clostridium</taxon>
    </lineage>
</organism>
<proteinExistence type="inferred from homology"/>
<protein>
    <submittedName>
        <fullName evidence="8">ABC transporter permease</fullName>
    </submittedName>
</protein>
<keyword evidence="2 6" id="KW-1003">Cell membrane</keyword>
<feature type="transmembrane region" description="Helical" evidence="6">
    <location>
        <begin position="569"/>
        <end position="590"/>
    </location>
</feature>
<dbReference type="EMBL" id="BAAACG010000001">
    <property type="protein sequence ID" value="GAA0732088.1"/>
    <property type="molecule type" value="Genomic_DNA"/>
</dbReference>
<dbReference type="PANTHER" id="PTHR46795">
    <property type="entry name" value="ABC TRANSPORTER PERMEASE-RELATED-RELATED"/>
    <property type="match status" value="1"/>
</dbReference>
<evidence type="ECO:0000256" key="6">
    <source>
        <dbReference type="PIRNR" id="PIRNR018968"/>
    </source>
</evidence>
<feature type="domain" description="ABC3 transporter permease C-terminal" evidence="7">
    <location>
        <begin position="63"/>
        <end position="171"/>
    </location>
</feature>
<feature type="transmembrane region" description="Helical" evidence="6">
    <location>
        <begin position="232"/>
        <end position="257"/>
    </location>
</feature>
<dbReference type="RefSeq" id="WP_343757789.1">
    <property type="nucleotide sequence ID" value="NZ_BAAACG010000001.1"/>
</dbReference>
<dbReference type="Pfam" id="PF02687">
    <property type="entry name" value="FtsX"/>
    <property type="match status" value="2"/>
</dbReference>
<keyword evidence="6" id="KW-0813">Transport</keyword>
<dbReference type="InterPro" id="IPR027022">
    <property type="entry name" value="ABC_permease_BceB-typ"/>
</dbReference>
<keyword evidence="5 6" id="KW-0472">Membrane</keyword>
<feature type="transmembrane region" description="Helical" evidence="6">
    <location>
        <begin position="149"/>
        <end position="172"/>
    </location>
</feature>
<feature type="transmembrane region" description="Helical" evidence="6">
    <location>
        <begin position="111"/>
        <end position="137"/>
    </location>
</feature>
<dbReference type="Proteomes" id="UP001501510">
    <property type="component" value="Unassembled WGS sequence"/>
</dbReference>
<comment type="similarity">
    <text evidence="6">Belongs to the ABC-4 integral membrane protein family.</text>
</comment>
<name>A0ABN1J8G4_9CLOT</name>
<accession>A0ABN1J8G4</accession>